<name>A0A9P8ARN2_9AGAR</name>
<dbReference type="OrthoDB" id="2831558at2759"/>
<dbReference type="Proteomes" id="UP000812287">
    <property type="component" value="Unassembled WGS sequence"/>
</dbReference>
<sequence>MPIQPRFTRRASTYRSLQRTTKCMSTVGSYLDHDGEWLWNDALRTTLAVNTRQCLASLTERSCRHQPLERKLALFLLGFDNGADAIARIPSALVGNVHMSTAGEVATTEYEQISSSWRGYMEDHWLNSFDADMGATLKDLVFFDARLHDKFFSQTGSLFFKEDKRIVLGLLLTGNAVEGDRGPWLDMTSSIQSTCQLALRRTESHAASATSSHPVCSSAAPYLNPSSEPVLTFPRLTHPDLSQSNIIAEAANVLSYIDWQGIMTFPYIQCTVLPPARCPRISPPELREQADLELRLAKWHRLTSSVLLRRIPLPPTTACVLRAQLLTSLPETAALRCYANGPKDLRHLVRELCDARRAFLLST</sequence>
<dbReference type="GO" id="GO:0005739">
    <property type="term" value="C:mitochondrion"/>
    <property type="evidence" value="ECO:0007669"/>
    <property type="project" value="TreeGrafter"/>
</dbReference>
<dbReference type="RefSeq" id="XP_043038869.1">
    <property type="nucleotide sequence ID" value="XM_043177305.1"/>
</dbReference>
<dbReference type="GeneID" id="66099592"/>
<keyword evidence="2" id="KW-1185">Reference proteome</keyword>
<protein>
    <recommendedName>
        <fullName evidence="3">Aminoglycoside phosphotransferase domain-containing protein</fullName>
    </recommendedName>
</protein>
<accession>A0A9P8ARN2</accession>
<gene>
    <name evidence="1" type="ORF">BT62DRAFT_1007097</name>
</gene>
<dbReference type="EMBL" id="MU250537">
    <property type="protein sequence ID" value="KAG7445369.1"/>
    <property type="molecule type" value="Genomic_DNA"/>
</dbReference>
<evidence type="ECO:0000313" key="1">
    <source>
        <dbReference type="EMBL" id="KAG7445369.1"/>
    </source>
</evidence>
<dbReference type="PANTHER" id="PTHR36091:SF1">
    <property type="entry name" value="ALTERED INHERITANCE OF MITOCHONDRIA PROTEIN 9, MITOCHONDRIAL"/>
    <property type="match status" value="1"/>
</dbReference>
<evidence type="ECO:0000313" key="2">
    <source>
        <dbReference type="Proteomes" id="UP000812287"/>
    </source>
</evidence>
<proteinExistence type="predicted"/>
<comment type="caution">
    <text evidence="1">The sequence shown here is derived from an EMBL/GenBank/DDBJ whole genome shotgun (WGS) entry which is preliminary data.</text>
</comment>
<dbReference type="InterPro" id="IPR051035">
    <property type="entry name" value="Mito_inheritance_9"/>
</dbReference>
<dbReference type="PANTHER" id="PTHR36091">
    <property type="entry name" value="ALTERED INHERITANCE OF MITOCHONDRIA PROTEIN 9, MITOCHONDRIAL"/>
    <property type="match status" value="1"/>
</dbReference>
<dbReference type="AlphaFoldDB" id="A0A9P8ARN2"/>
<evidence type="ECO:0008006" key="3">
    <source>
        <dbReference type="Google" id="ProtNLM"/>
    </source>
</evidence>
<organism evidence="1 2">
    <name type="scientific">Guyanagaster necrorhizus</name>
    <dbReference type="NCBI Taxonomy" id="856835"/>
    <lineage>
        <taxon>Eukaryota</taxon>
        <taxon>Fungi</taxon>
        <taxon>Dikarya</taxon>
        <taxon>Basidiomycota</taxon>
        <taxon>Agaricomycotina</taxon>
        <taxon>Agaricomycetes</taxon>
        <taxon>Agaricomycetidae</taxon>
        <taxon>Agaricales</taxon>
        <taxon>Marasmiineae</taxon>
        <taxon>Physalacriaceae</taxon>
        <taxon>Guyanagaster</taxon>
    </lineage>
</organism>
<reference evidence="1" key="1">
    <citation type="submission" date="2020-11" db="EMBL/GenBank/DDBJ databases">
        <title>Adaptations for nitrogen fixation in a non-lichenized fungal sporocarp promotes dispersal by wood-feeding termites.</title>
        <authorList>
            <consortium name="DOE Joint Genome Institute"/>
            <person name="Koch R.A."/>
            <person name="Yoon G."/>
            <person name="Arayal U."/>
            <person name="Lail K."/>
            <person name="Amirebrahimi M."/>
            <person name="Labutti K."/>
            <person name="Lipzen A."/>
            <person name="Riley R."/>
            <person name="Barry K."/>
            <person name="Henrissat B."/>
            <person name="Grigoriev I.V."/>
            <person name="Herr J.R."/>
            <person name="Aime M.C."/>
        </authorList>
    </citation>
    <scope>NUCLEOTIDE SEQUENCE</scope>
    <source>
        <strain evidence="1">MCA 3950</strain>
    </source>
</reference>